<gene>
    <name evidence="4" type="ORF">OM075_19840</name>
</gene>
<dbReference type="InterPro" id="IPR031100">
    <property type="entry name" value="LOG_fam"/>
</dbReference>
<dbReference type="RefSeq" id="WP_301192289.1">
    <property type="nucleotide sequence ID" value="NZ_JAPDPJ010000063.1"/>
</dbReference>
<keyword evidence="3" id="KW-0203">Cytokinin biosynthesis</keyword>
<dbReference type="Gene3D" id="3.40.50.450">
    <property type="match status" value="1"/>
</dbReference>
<evidence type="ECO:0000256" key="1">
    <source>
        <dbReference type="ARBA" id="ARBA00000274"/>
    </source>
</evidence>
<dbReference type="GO" id="GO:0008714">
    <property type="term" value="F:AMP nucleosidase activity"/>
    <property type="evidence" value="ECO:0007669"/>
    <property type="project" value="UniProtKB-EC"/>
</dbReference>
<evidence type="ECO:0000313" key="4">
    <source>
        <dbReference type="EMBL" id="MCW3788732.1"/>
    </source>
</evidence>
<dbReference type="SUPFAM" id="SSF102405">
    <property type="entry name" value="MCP/YpsA-like"/>
    <property type="match status" value="1"/>
</dbReference>
<dbReference type="GO" id="GO:0005829">
    <property type="term" value="C:cytosol"/>
    <property type="evidence" value="ECO:0007669"/>
    <property type="project" value="TreeGrafter"/>
</dbReference>
<dbReference type="InterPro" id="IPR005269">
    <property type="entry name" value="LOG"/>
</dbReference>
<dbReference type="EC" id="3.2.2.n1" evidence="3"/>
<dbReference type="EMBL" id="JAPDPJ010000063">
    <property type="protein sequence ID" value="MCW3788732.1"/>
    <property type="molecule type" value="Genomic_DNA"/>
</dbReference>
<dbReference type="NCBIfam" id="TIGR00730">
    <property type="entry name" value="Rossman fold protein, TIGR00730 family"/>
    <property type="match status" value="1"/>
</dbReference>
<dbReference type="GO" id="GO:0009691">
    <property type="term" value="P:cytokinin biosynthetic process"/>
    <property type="evidence" value="ECO:0007669"/>
    <property type="project" value="UniProtKB-UniRule"/>
</dbReference>
<keyword evidence="5" id="KW-1185">Reference proteome</keyword>
<sequence>MRKIDKACVFCASSTKVDGAYIEDAEKLGVILSENNIAMNYGGGAVGLMGAIANSMLQTNGRIIGIIPKFMVEVEWEHKGVKDMVHVDTMAERKQLLVKDVDAVIALPGGTGTLEELFEVLSNKKLGLFTKPVILLNTKGFFNPLIEMLQKTIDENFMRPEHKELWTVVDTPEEVIPAIESSSSWSVDAFKFAAV</sequence>
<evidence type="ECO:0000313" key="5">
    <source>
        <dbReference type="Proteomes" id="UP001209229"/>
    </source>
</evidence>
<comment type="caution">
    <text evidence="4">The sequence shown here is derived from an EMBL/GenBank/DDBJ whole genome shotgun (WGS) entry which is preliminary data.</text>
</comment>
<dbReference type="AlphaFoldDB" id="A0AAE3SH24"/>
<organism evidence="4 5">
    <name type="scientific">Plebeiibacterium sediminum</name>
    <dbReference type="NCBI Taxonomy" id="2992112"/>
    <lineage>
        <taxon>Bacteria</taxon>
        <taxon>Pseudomonadati</taxon>
        <taxon>Bacteroidota</taxon>
        <taxon>Bacteroidia</taxon>
        <taxon>Marinilabiliales</taxon>
        <taxon>Marinilabiliaceae</taxon>
        <taxon>Plebeiibacterium</taxon>
    </lineage>
</organism>
<dbReference type="Pfam" id="PF03641">
    <property type="entry name" value="Lysine_decarbox"/>
    <property type="match status" value="1"/>
</dbReference>
<accession>A0AAE3SH24</accession>
<evidence type="ECO:0000256" key="3">
    <source>
        <dbReference type="RuleBase" id="RU363015"/>
    </source>
</evidence>
<name>A0AAE3SH24_9BACT</name>
<protein>
    <recommendedName>
        <fullName evidence="3">Cytokinin riboside 5'-monophosphate phosphoribohydrolase</fullName>
        <ecNumber evidence="3">3.2.2.n1</ecNumber>
    </recommendedName>
</protein>
<dbReference type="Proteomes" id="UP001209229">
    <property type="component" value="Unassembled WGS sequence"/>
</dbReference>
<comment type="similarity">
    <text evidence="2 3">Belongs to the LOG family.</text>
</comment>
<keyword evidence="3" id="KW-0378">Hydrolase</keyword>
<comment type="catalytic activity">
    <reaction evidence="1">
        <text>AMP + H2O = D-ribose 5-phosphate + adenine</text>
        <dbReference type="Rhea" id="RHEA:20129"/>
        <dbReference type="ChEBI" id="CHEBI:15377"/>
        <dbReference type="ChEBI" id="CHEBI:16708"/>
        <dbReference type="ChEBI" id="CHEBI:78346"/>
        <dbReference type="ChEBI" id="CHEBI:456215"/>
        <dbReference type="EC" id="3.2.2.4"/>
    </reaction>
</comment>
<reference evidence="4" key="1">
    <citation type="submission" date="2022-10" db="EMBL/GenBank/DDBJ databases">
        <authorList>
            <person name="Yu W.X."/>
        </authorList>
    </citation>
    <scope>NUCLEOTIDE SEQUENCE</scope>
    <source>
        <strain evidence="4">AAT</strain>
    </source>
</reference>
<evidence type="ECO:0000256" key="2">
    <source>
        <dbReference type="ARBA" id="ARBA00006763"/>
    </source>
</evidence>
<proteinExistence type="inferred from homology"/>
<dbReference type="PANTHER" id="PTHR31223:SF70">
    <property type="entry name" value="LOG FAMILY PROTEIN YJL055W"/>
    <property type="match status" value="1"/>
</dbReference>
<dbReference type="PANTHER" id="PTHR31223">
    <property type="entry name" value="LOG FAMILY PROTEIN YJL055W"/>
    <property type="match status" value="1"/>
</dbReference>